<dbReference type="NCBIfam" id="TIGR04071">
    <property type="entry name" value="methanobac_OB3b"/>
    <property type="match status" value="1"/>
</dbReference>
<organism evidence="1 2">
    <name type="scientific">Solilutibacter pythonis</name>
    <dbReference type="NCBI Taxonomy" id="2483112"/>
    <lineage>
        <taxon>Bacteria</taxon>
        <taxon>Pseudomonadati</taxon>
        <taxon>Pseudomonadota</taxon>
        <taxon>Gammaproteobacteria</taxon>
        <taxon>Lysobacterales</taxon>
        <taxon>Lysobacteraceae</taxon>
        <taxon>Solilutibacter</taxon>
    </lineage>
</organism>
<keyword evidence="2" id="KW-1185">Reference proteome</keyword>
<dbReference type="Pfam" id="PF25751">
    <property type="entry name" value="Methanobactin"/>
    <property type="match status" value="1"/>
</dbReference>
<proteinExistence type="predicted"/>
<dbReference type="RefSeq" id="WP_122100285.1">
    <property type="nucleotide sequence ID" value="NZ_RFLY01000001.1"/>
</dbReference>
<dbReference type="InterPro" id="IPR023963">
    <property type="entry name" value="Methanobactin_OB3b"/>
</dbReference>
<protein>
    <submittedName>
        <fullName evidence="1">Methanobactin</fullName>
    </submittedName>
</protein>
<name>A0A3M2I5T2_9GAMM</name>
<evidence type="ECO:0000313" key="2">
    <source>
        <dbReference type="Proteomes" id="UP000275012"/>
    </source>
</evidence>
<dbReference type="EMBL" id="RFLY01000001">
    <property type="protein sequence ID" value="RMH94899.1"/>
    <property type="molecule type" value="Genomic_DNA"/>
</dbReference>
<reference evidence="1 2" key="1">
    <citation type="submission" date="2018-10" db="EMBL/GenBank/DDBJ databases">
        <title>Proposal of Lysobacter pythonis sp. nov. isolated from royal pythons (Python regius).</title>
        <authorList>
            <person name="Hans-Juergen B."/>
            <person name="Huptas C."/>
            <person name="Sandra B."/>
            <person name="Igor L."/>
            <person name="Joachim S."/>
            <person name="Siegfried S."/>
            <person name="Mareike W."/>
            <person name="Peter K."/>
        </authorList>
    </citation>
    <scope>NUCLEOTIDE SEQUENCE [LARGE SCALE GENOMIC DNA]</scope>
    <source>
        <strain evidence="1 2">4284/11</strain>
    </source>
</reference>
<dbReference type="AlphaFoldDB" id="A0A3M2I5T2"/>
<comment type="caution">
    <text evidence="1">The sequence shown here is derived from an EMBL/GenBank/DDBJ whole genome shotgun (WGS) entry which is preliminary data.</text>
</comment>
<sequence length="31" mass="3109">MKIKVARKITMVVAGRAGACCASCCAPVGVN</sequence>
<accession>A0A3M2I5T2</accession>
<gene>
    <name evidence="1" type="primary">mbnA</name>
    <name evidence="1" type="ORF">EBB59_00985</name>
</gene>
<evidence type="ECO:0000313" key="1">
    <source>
        <dbReference type="EMBL" id="RMH94899.1"/>
    </source>
</evidence>
<dbReference type="Proteomes" id="UP000275012">
    <property type="component" value="Unassembled WGS sequence"/>
</dbReference>